<dbReference type="EMBL" id="JAMZIH010000944">
    <property type="protein sequence ID" value="KAJ1678681.1"/>
    <property type="molecule type" value="Genomic_DNA"/>
</dbReference>
<keyword evidence="2" id="KW-1185">Reference proteome</keyword>
<name>A0ACC1HQX2_9FUNG</name>
<evidence type="ECO:0000313" key="1">
    <source>
        <dbReference type="EMBL" id="KAJ1678681.1"/>
    </source>
</evidence>
<dbReference type="Proteomes" id="UP001145114">
    <property type="component" value="Unassembled WGS sequence"/>
</dbReference>
<sequence>MGTNLEQVARAIQSETDIMSRLAELEKLRSILEKDNHSAKALDSLVPAISSALVSNQIAVCLAAMGAMQGFLEQVSGAENPHLCRSVLHILLPAIINRLGDSKLQIRELALEILCETWRVMQRTNFSHDHNYTLTSTASSPAKRPGLQARLGAHLSHLRTPFRNRAATTTAAAAAIPATAASPAGTTGQWYAASAFEKEIKAQGFRHRTYRVREMCVEWVVQSMETYPEFPTERYLSEIVELLGDNQETMRLTCKSALHKIYWVRQSLPNSRSTVIEEITASGPGNFKSSYRPVVRDMGSPATDSPLRTGSRQAYRSVATSTPSTNRSTKAMPTPINNGSGIPRFGGLHASSIPRFGARSAMANPMSGGYVSHHDPPPPMRPGSRSNLYGARPASREAMMPARPASRAAAVPPPTYPTGIR</sequence>
<reference evidence="1" key="1">
    <citation type="submission" date="2022-06" db="EMBL/GenBank/DDBJ databases">
        <title>Phylogenomic reconstructions and comparative analyses of Kickxellomycotina fungi.</title>
        <authorList>
            <person name="Reynolds N.K."/>
            <person name="Stajich J.E."/>
            <person name="Barry K."/>
            <person name="Grigoriev I.V."/>
            <person name="Crous P."/>
            <person name="Smith M.E."/>
        </authorList>
    </citation>
    <scope>NUCLEOTIDE SEQUENCE</scope>
    <source>
        <strain evidence="1">RSA 2271</strain>
    </source>
</reference>
<feature type="non-terminal residue" evidence="1">
    <location>
        <position position="421"/>
    </location>
</feature>
<accession>A0ACC1HQX2</accession>
<proteinExistence type="predicted"/>
<evidence type="ECO:0000313" key="2">
    <source>
        <dbReference type="Proteomes" id="UP001145114"/>
    </source>
</evidence>
<gene>
    <name evidence="1" type="primary">STU1_1</name>
    <name evidence="1" type="ORF">EV182_003561</name>
</gene>
<comment type="caution">
    <text evidence="1">The sequence shown here is derived from an EMBL/GenBank/DDBJ whole genome shotgun (WGS) entry which is preliminary data.</text>
</comment>
<organism evidence="1 2">
    <name type="scientific">Spiromyces aspiralis</name>
    <dbReference type="NCBI Taxonomy" id="68401"/>
    <lineage>
        <taxon>Eukaryota</taxon>
        <taxon>Fungi</taxon>
        <taxon>Fungi incertae sedis</taxon>
        <taxon>Zoopagomycota</taxon>
        <taxon>Kickxellomycotina</taxon>
        <taxon>Kickxellomycetes</taxon>
        <taxon>Kickxellales</taxon>
        <taxon>Kickxellaceae</taxon>
        <taxon>Spiromyces</taxon>
    </lineage>
</organism>
<protein>
    <submittedName>
        <fullName evidence="1">Suppressor of tub2 mutation</fullName>
    </submittedName>
</protein>